<organism evidence="1 2">
    <name type="scientific">Bursaphelenchus xylophilus</name>
    <name type="common">Pinewood nematode worm</name>
    <name type="synonym">Aphelenchoides xylophilus</name>
    <dbReference type="NCBI Taxonomy" id="6326"/>
    <lineage>
        <taxon>Eukaryota</taxon>
        <taxon>Metazoa</taxon>
        <taxon>Ecdysozoa</taxon>
        <taxon>Nematoda</taxon>
        <taxon>Chromadorea</taxon>
        <taxon>Rhabditida</taxon>
        <taxon>Tylenchina</taxon>
        <taxon>Tylenchomorpha</taxon>
        <taxon>Aphelenchoidea</taxon>
        <taxon>Aphelenchoididae</taxon>
        <taxon>Bursaphelenchus</taxon>
    </lineage>
</organism>
<dbReference type="Proteomes" id="UP000582659">
    <property type="component" value="Unassembled WGS sequence"/>
</dbReference>
<keyword evidence="2" id="KW-1185">Reference proteome</keyword>
<proteinExistence type="predicted"/>
<name>A0A811KYP6_BURXY</name>
<dbReference type="Proteomes" id="UP000659654">
    <property type="component" value="Unassembled WGS sequence"/>
</dbReference>
<evidence type="ECO:0000313" key="1">
    <source>
        <dbReference type="EMBL" id="CAD5220107.1"/>
    </source>
</evidence>
<dbReference type="EMBL" id="CAJFCV020000003">
    <property type="protein sequence ID" value="CAG9105923.1"/>
    <property type="molecule type" value="Genomic_DNA"/>
</dbReference>
<sequence length="402" mass="47040">MIRNFIILNDPGNKEVCPLKIPLIARRYLVLIFERSGYIYVLRMRLFLLKVGGYLDRIRFNALDVEEEDHKIKHQTPLIKLLKLVYSMPEIEPGKKRYIGQLQVETSTYKHSLFVMRALFYDRIPTVYRDGGALSREYYDLLSKEFDFYVDRVEGRSWALHPLGSNPDDPRVFRGVEVFGMDQYDYCPHVFNIKTKDLRIHLDNIALYDTLPEMPHLETMFCHINPIGLYDYSVASSHYEKLAERLAIAAPYLYCIGLKMNCAINCNSLENGEKAFIRALSSLELAVDGLNQHILVDPKFFNITLFLPAKAREELPARVESTVIDEDESLGVDVNDELNHDVCAHFKRLMYWHINEAGIPDYLELETNMHFRFLFDDGVDAEHRRDKRIDPQNGYHFWVDRF</sequence>
<dbReference type="AlphaFoldDB" id="A0A811KYP6"/>
<protein>
    <submittedName>
        <fullName evidence="1">(pine wood nematode) hypothetical protein</fullName>
    </submittedName>
</protein>
<gene>
    <name evidence="1" type="ORF">BXYJ_LOCUS6013</name>
</gene>
<reference evidence="1" key="1">
    <citation type="submission" date="2020-09" db="EMBL/GenBank/DDBJ databases">
        <authorList>
            <person name="Kikuchi T."/>
        </authorList>
    </citation>
    <scope>NUCLEOTIDE SEQUENCE</scope>
    <source>
        <strain evidence="1">Ka4C1</strain>
    </source>
</reference>
<accession>A0A811KYP6</accession>
<comment type="caution">
    <text evidence="1">The sequence shown here is derived from an EMBL/GenBank/DDBJ whole genome shotgun (WGS) entry which is preliminary data.</text>
</comment>
<evidence type="ECO:0000313" key="2">
    <source>
        <dbReference type="Proteomes" id="UP000659654"/>
    </source>
</evidence>
<dbReference type="EMBL" id="CAJFDI010000003">
    <property type="protein sequence ID" value="CAD5220107.1"/>
    <property type="molecule type" value="Genomic_DNA"/>
</dbReference>